<keyword evidence="3" id="KW-1185">Reference proteome</keyword>
<organism evidence="2 3">
    <name type="scientific">Nephila pilipes</name>
    <name type="common">Giant wood spider</name>
    <name type="synonym">Nephila maculata</name>
    <dbReference type="NCBI Taxonomy" id="299642"/>
    <lineage>
        <taxon>Eukaryota</taxon>
        <taxon>Metazoa</taxon>
        <taxon>Ecdysozoa</taxon>
        <taxon>Arthropoda</taxon>
        <taxon>Chelicerata</taxon>
        <taxon>Arachnida</taxon>
        <taxon>Araneae</taxon>
        <taxon>Araneomorphae</taxon>
        <taxon>Entelegynae</taxon>
        <taxon>Araneoidea</taxon>
        <taxon>Nephilidae</taxon>
        <taxon>Nephila</taxon>
    </lineage>
</organism>
<feature type="signal peptide" evidence="1">
    <location>
        <begin position="1"/>
        <end position="18"/>
    </location>
</feature>
<evidence type="ECO:0000256" key="1">
    <source>
        <dbReference type="SAM" id="SignalP"/>
    </source>
</evidence>
<name>A0A8X6UPB6_NEPPI</name>
<evidence type="ECO:0000313" key="2">
    <source>
        <dbReference type="EMBL" id="GFU36376.1"/>
    </source>
</evidence>
<dbReference type="AlphaFoldDB" id="A0A8X6UPB6"/>
<comment type="caution">
    <text evidence="2">The sequence shown here is derived from an EMBL/GenBank/DDBJ whole genome shotgun (WGS) entry which is preliminary data.</text>
</comment>
<accession>A0A8X6UPB6</accession>
<gene>
    <name evidence="2" type="ORF">NPIL_405341</name>
</gene>
<evidence type="ECO:0008006" key="4">
    <source>
        <dbReference type="Google" id="ProtNLM"/>
    </source>
</evidence>
<reference evidence="2" key="1">
    <citation type="submission" date="2020-08" db="EMBL/GenBank/DDBJ databases">
        <title>Multicomponent nature underlies the extraordinary mechanical properties of spider dragline silk.</title>
        <authorList>
            <person name="Kono N."/>
            <person name="Nakamura H."/>
            <person name="Mori M."/>
            <person name="Yoshida Y."/>
            <person name="Ohtoshi R."/>
            <person name="Malay A.D."/>
            <person name="Moran D.A.P."/>
            <person name="Tomita M."/>
            <person name="Numata K."/>
            <person name="Arakawa K."/>
        </authorList>
    </citation>
    <scope>NUCLEOTIDE SEQUENCE</scope>
</reference>
<feature type="chain" id="PRO_5036490792" description="Secreted protein" evidence="1">
    <location>
        <begin position="19"/>
        <end position="110"/>
    </location>
</feature>
<proteinExistence type="predicted"/>
<protein>
    <recommendedName>
        <fullName evidence="4">Secreted protein</fullName>
    </recommendedName>
</protein>
<dbReference type="Proteomes" id="UP000887013">
    <property type="component" value="Unassembled WGS sequence"/>
</dbReference>
<evidence type="ECO:0000313" key="3">
    <source>
        <dbReference type="Proteomes" id="UP000887013"/>
    </source>
</evidence>
<keyword evidence="1" id="KW-0732">Signal</keyword>
<dbReference type="EMBL" id="BMAW01083949">
    <property type="protein sequence ID" value="GFU36376.1"/>
    <property type="molecule type" value="Genomic_DNA"/>
</dbReference>
<sequence length="110" mass="11817">MVGLKVSFILLVSATSKAEQESLLINLERIWLKFSEQEKSGKRFPSKEGDLAAPTVGAAAFTHTCTRCRGGRFHSSTAKGKSTLLAERPSVGGLSTFARAVAARVRGICY</sequence>